<comment type="caution">
    <text evidence="2">The sequence shown here is derived from an EMBL/GenBank/DDBJ whole genome shotgun (WGS) entry which is preliminary data.</text>
</comment>
<evidence type="ECO:0000313" key="2">
    <source>
        <dbReference type="EMBL" id="TMW68797.1"/>
    </source>
</evidence>
<proteinExistence type="predicted"/>
<dbReference type="OrthoDB" id="166232at2759"/>
<dbReference type="AlphaFoldDB" id="A0A8K1CS14"/>
<organism evidence="2 3">
    <name type="scientific">Pythium oligandrum</name>
    <name type="common">Mycoparasitic fungus</name>
    <dbReference type="NCBI Taxonomy" id="41045"/>
    <lineage>
        <taxon>Eukaryota</taxon>
        <taxon>Sar</taxon>
        <taxon>Stramenopiles</taxon>
        <taxon>Oomycota</taxon>
        <taxon>Peronosporomycetes</taxon>
        <taxon>Pythiales</taxon>
        <taxon>Pythiaceae</taxon>
        <taxon>Pythium</taxon>
    </lineage>
</organism>
<reference evidence="2" key="1">
    <citation type="submission" date="2019-03" db="EMBL/GenBank/DDBJ databases">
        <title>Long read genome sequence of the mycoparasitic Pythium oligandrum ATCC 38472 isolated from sugarbeet rhizosphere.</title>
        <authorList>
            <person name="Gaulin E."/>
        </authorList>
    </citation>
    <scope>NUCLEOTIDE SEQUENCE</scope>
    <source>
        <strain evidence="2">ATCC 38472_TT</strain>
    </source>
</reference>
<sequence>MAGRTARRRDAACVGVACEHTLGRQPLHLYGYLWTKADEEEDAHAGTFSFVVPDTVVFKHQKPVKWFFTSKQEKGKILSKSKKHVSVTHVMQAFLEPKLGQTAPRGTDDELIVATFAYAERCSASGDFATVVEHLTKPALRHLLTNREKPALSILQRFIPTRSGYNHMIQSVFTPDSCLIRKCVNSNLVSDAAMAVAQRTVTFEADEKDVKPRDVTNRNLREQIEHMNVEISSHLQKIIGKEMVRCVTYFKIGLDSRIYLLWSTMLSFESGSRACAANQPLCLSHHDRVVFSVTNQHVEMANHSTAPLHSLTKACPDCRLVFPREQVDFLVTYKAVIRHFKFEPRDPLDDRVAIPPLLERLLSPIQGDRFKELTRDTSFLYRTVTLCQSCASKINARRDFSPIKVVQKKEAIDEAAGVLARPAAMPIYMQSAHSIFWGKVERNAALKKRANMQRRPMSAATASTRYIRADRPQWGEFTKVHGGSYNPTSIDMDVLDGMLSVYASRREQENDVRPTTSPRKQAVQLQKPVMQSMPLQVPARPAVQRAPSNRLGRSMRSTLYLRHSIEPKEDMEQKRKSISTEVMPSNQCNNERSSQEFTRILGDIECRVHISATIAGSGEDYALYVQATPLNATEKLAPDTMSITVDTTQILHLLEQQHKTAECLQDSSALVVIVLDHLTVEGDRLSLRSSTSQSPEPSTSTQSTHSISSPSSDDLTPEELLVLRETLRHAS</sequence>
<dbReference type="Proteomes" id="UP000794436">
    <property type="component" value="Unassembled WGS sequence"/>
</dbReference>
<evidence type="ECO:0000256" key="1">
    <source>
        <dbReference type="SAM" id="MobiDB-lite"/>
    </source>
</evidence>
<feature type="region of interest" description="Disordered" evidence="1">
    <location>
        <begin position="686"/>
        <end position="718"/>
    </location>
</feature>
<name>A0A8K1CS14_PYTOL</name>
<protein>
    <submittedName>
        <fullName evidence="2">Uncharacterized protein</fullName>
    </submittedName>
</protein>
<feature type="compositionally biased region" description="Low complexity" evidence="1">
    <location>
        <begin position="687"/>
        <end position="712"/>
    </location>
</feature>
<evidence type="ECO:0000313" key="3">
    <source>
        <dbReference type="Proteomes" id="UP000794436"/>
    </source>
</evidence>
<gene>
    <name evidence="2" type="ORF">Poli38472_006265</name>
</gene>
<dbReference type="EMBL" id="SPLM01000002">
    <property type="protein sequence ID" value="TMW68797.1"/>
    <property type="molecule type" value="Genomic_DNA"/>
</dbReference>
<accession>A0A8K1CS14</accession>
<keyword evidence="3" id="KW-1185">Reference proteome</keyword>